<evidence type="ECO:0000256" key="1">
    <source>
        <dbReference type="ARBA" id="ARBA00006484"/>
    </source>
</evidence>
<dbReference type="Proteomes" id="UP001465668">
    <property type="component" value="Unassembled WGS sequence"/>
</dbReference>
<accession>A0ABR2XCN0</accession>
<reference evidence="4 5" key="1">
    <citation type="submission" date="2024-02" db="EMBL/GenBank/DDBJ databases">
        <title>First draft genome assembly of two strains of Seiridium cardinale.</title>
        <authorList>
            <person name="Emiliani G."/>
            <person name="Scali E."/>
        </authorList>
    </citation>
    <scope>NUCLEOTIDE SEQUENCE [LARGE SCALE GENOMIC DNA]</scope>
    <source>
        <strain evidence="4 5">BM-138-000479</strain>
    </source>
</reference>
<proteinExistence type="inferred from homology"/>
<evidence type="ECO:0000256" key="3">
    <source>
        <dbReference type="SAM" id="MobiDB-lite"/>
    </source>
</evidence>
<dbReference type="Gene3D" id="3.40.50.720">
    <property type="entry name" value="NAD(P)-binding Rossmann-like Domain"/>
    <property type="match status" value="1"/>
</dbReference>
<dbReference type="SUPFAM" id="SSF51735">
    <property type="entry name" value="NAD(P)-binding Rossmann-fold domains"/>
    <property type="match status" value="1"/>
</dbReference>
<gene>
    <name evidence="4" type="ORF">SCAR479_11743</name>
</gene>
<comment type="caution">
    <text evidence="4">The sequence shown here is derived from an EMBL/GenBank/DDBJ whole genome shotgun (WGS) entry which is preliminary data.</text>
</comment>
<dbReference type="PRINTS" id="PR00081">
    <property type="entry name" value="GDHRDH"/>
</dbReference>
<evidence type="ECO:0000313" key="5">
    <source>
        <dbReference type="Proteomes" id="UP001465668"/>
    </source>
</evidence>
<dbReference type="PANTHER" id="PTHR24320:SF272">
    <property type="entry name" value="NAD(P)-BINDING ROSSMANN-FOLD SUPERFAMILY PROTEIN"/>
    <property type="match status" value="1"/>
</dbReference>
<dbReference type="InterPro" id="IPR036291">
    <property type="entry name" value="NAD(P)-bd_dom_sf"/>
</dbReference>
<keyword evidence="2" id="KW-0560">Oxidoreductase</keyword>
<dbReference type="InterPro" id="IPR002347">
    <property type="entry name" value="SDR_fam"/>
</dbReference>
<sequence>MSRYAQAHANRNGPGDGRPTALQIIKDEGREGILRDKVFLVTGASSGIGIETGRALAATGAKVFLAVRDLKKGEAACKSFLEPGRVELIELDVSSLKSVRACAAAFLQKSPQLNLLVCNAGVMTIPTREETEDGFEMQLAVNYLGHFLLFWLLRDTLIKSSTPEFQSRLVNVSSSGHQASEIIWGDFNMKDYNPLKAYGQSKLAQIYMANYVDRHFGSQGIHALSVMPGGIIETGLAKYTPKEVMDGFKTHPVVSKWVKDPEQGAATTVLAAVGKDWEGKGGEYLEDCAVATSDPSTFMPNLAGVVDLTHDEAKETRLWELTLKTLGLS</sequence>
<organism evidence="4 5">
    <name type="scientific">Seiridium cardinale</name>
    <dbReference type="NCBI Taxonomy" id="138064"/>
    <lineage>
        <taxon>Eukaryota</taxon>
        <taxon>Fungi</taxon>
        <taxon>Dikarya</taxon>
        <taxon>Ascomycota</taxon>
        <taxon>Pezizomycotina</taxon>
        <taxon>Sordariomycetes</taxon>
        <taxon>Xylariomycetidae</taxon>
        <taxon>Amphisphaeriales</taxon>
        <taxon>Sporocadaceae</taxon>
        <taxon>Seiridium</taxon>
    </lineage>
</organism>
<dbReference type="EMBL" id="JARVKM010000073">
    <property type="protein sequence ID" value="KAK9771539.1"/>
    <property type="molecule type" value="Genomic_DNA"/>
</dbReference>
<evidence type="ECO:0000313" key="4">
    <source>
        <dbReference type="EMBL" id="KAK9771539.1"/>
    </source>
</evidence>
<dbReference type="PANTHER" id="PTHR24320">
    <property type="entry name" value="RETINOL DEHYDROGENASE"/>
    <property type="match status" value="1"/>
</dbReference>
<comment type="similarity">
    <text evidence="1">Belongs to the short-chain dehydrogenases/reductases (SDR) family.</text>
</comment>
<protein>
    <submittedName>
        <fullName evidence="4">Uncharacterized protein</fullName>
    </submittedName>
</protein>
<dbReference type="Pfam" id="PF00106">
    <property type="entry name" value="adh_short"/>
    <property type="match status" value="1"/>
</dbReference>
<keyword evidence="5" id="KW-1185">Reference proteome</keyword>
<name>A0ABR2XCN0_9PEZI</name>
<feature type="region of interest" description="Disordered" evidence="3">
    <location>
        <begin position="1"/>
        <end position="20"/>
    </location>
</feature>
<evidence type="ECO:0000256" key="2">
    <source>
        <dbReference type="ARBA" id="ARBA00023002"/>
    </source>
</evidence>